<evidence type="ECO:0000313" key="1">
    <source>
        <dbReference type="EMBL" id="APD22774.1"/>
    </source>
</evidence>
<accession>A0A1S5SBB5</accession>
<organism evidence="1 2">
    <name type="scientific">Streptococcus phage IPP31</name>
    <dbReference type="NCBI Taxonomy" id="1916171"/>
    <lineage>
        <taxon>Viruses</taxon>
        <taxon>Duplodnaviria</taxon>
        <taxon>Heunggongvirae</taxon>
        <taxon>Uroviricota</taxon>
        <taxon>Caudoviricetes</taxon>
        <taxon>Ferrettivirinae</taxon>
        <taxon>Spinunavirus</taxon>
        <taxon>Spinunavirus IPP31</taxon>
    </lineage>
</organism>
<evidence type="ECO:0000313" key="2">
    <source>
        <dbReference type="Proteomes" id="UP000223755"/>
    </source>
</evidence>
<protein>
    <submittedName>
        <fullName evidence="1">Uncharacterized protein</fullName>
    </submittedName>
</protein>
<dbReference type="Proteomes" id="UP000223755">
    <property type="component" value="Segment"/>
</dbReference>
<dbReference type="EMBL" id="KY065472">
    <property type="protein sequence ID" value="APD22774.1"/>
    <property type="molecule type" value="Genomic_DNA"/>
</dbReference>
<keyword evidence="2" id="KW-1185">Reference proteome</keyword>
<proteinExistence type="predicted"/>
<gene>
    <name evidence="1" type="ORF">IPP31_00011</name>
</gene>
<reference evidence="1 2" key="1">
    <citation type="journal article" date="2017" name="Sci. Rep.">
        <title>Pneumococcal prophages are diverse, but not without structure or history.</title>
        <authorList>
            <person name="Brueggemann A.B."/>
            <person name="Harrold C.L."/>
            <person name="Rezaei Javan R."/>
            <person name="van Tonder A.J."/>
            <person name="McDonnell A.J."/>
            <person name="Edwards B.A."/>
        </authorList>
    </citation>
    <scope>NUCLEOTIDE SEQUENCE [LARGE SCALE GENOMIC DNA]</scope>
</reference>
<sequence length="125" mass="14682">MEDKIIELADYFISESTTYRHDKIIQENYNTKGAKMEAVEIVRIKDVIIEKVSANDEELKRIFGCSKRQAGERRREMQKLPSQQKHLLDSGQLVTIKGFYEYLQYRGTKAWKKEMETSKKMRSAG</sequence>
<name>A0A1S5SBB5_9CAUD</name>